<dbReference type="EMBL" id="NPIC01000003">
    <property type="protein sequence ID" value="RDL38050.1"/>
    <property type="molecule type" value="Genomic_DNA"/>
</dbReference>
<feature type="domain" description="Ketopantoate reductase C-terminal" evidence="2">
    <location>
        <begin position="161"/>
        <end position="281"/>
    </location>
</feature>
<accession>A0A370TR98</accession>
<evidence type="ECO:0000259" key="1">
    <source>
        <dbReference type="Pfam" id="PF02558"/>
    </source>
</evidence>
<sequence length="299" mass="32739">MSKSTVLLIGSGAVGTMAAYNLEAVLKTIPKVEEEGLSPFDYILVATKNTPDIPPTVADLVASAVTPGHTAILLLQNGLNIEKPLIQAFPNNPILSGVSLISATETKPGSILHDAPDDLIVGAFTNPSIPQGTSISSAERFVEMYSASGKVKCTYDADVGAVRWRKLIYNSSYNSICAITGMDTSRLRIAEHPIEEVIRPLMREIWTIARKAGHEIPEEVIQKMIDIDPLETYFKPSMLQDIEKGNYIELENIVGEPMREAERLGVPAPGLKMAYGLLRIMQWKTKERRGLVVLPSKEI</sequence>
<gene>
    <name evidence="3" type="ORF">BP5553_05483</name>
</gene>
<dbReference type="PANTHER" id="PTHR21708:SF30">
    <property type="entry name" value="2-DEHYDROPANTOATE 2-REDUCTASE-RELATED"/>
    <property type="match status" value="1"/>
</dbReference>
<evidence type="ECO:0000313" key="4">
    <source>
        <dbReference type="Proteomes" id="UP000254866"/>
    </source>
</evidence>
<dbReference type="STRING" id="2656787.A0A370TR98"/>
<name>A0A370TR98_9HELO</name>
<reference evidence="3 4" key="1">
    <citation type="journal article" date="2018" name="IMA Fungus">
        <title>IMA Genome-F 9: Draft genome sequence of Annulohypoxylon stygium, Aspergillus mulundensis, Berkeleyomyces basicola (syn. Thielaviopsis basicola), Ceratocystis smalleyi, two Cercospora beticola strains, Coleophoma cylindrospora, Fusarium fracticaudum, Phialophora cf. hyalina, and Morchella septimelata.</title>
        <authorList>
            <person name="Wingfield B.D."/>
            <person name="Bills G.F."/>
            <person name="Dong Y."/>
            <person name="Huang W."/>
            <person name="Nel W.J."/>
            <person name="Swalarsk-Parry B.S."/>
            <person name="Vaghefi N."/>
            <person name="Wilken P.M."/>
            <person name="An Z."/>
            <person name="de Beer Z.W."/>
            <person name="De Vos L."/>
            <person name="Chen L."/>
            <person name="Duong T.A."/>
            <person name="Gao Y."/>
            <person name="Hammerbacher A."/>
            <person name="Kikkert J.R."/>
            <person name="Li Y."/>
            <person name="Li H."/>
            <person name="Li K."/>
            <person name="Li Q."/>
            <person name="Liu X."/>
            <person name="Ma X."/>
            <person name="Naidoo K."/>
            <person name="Pethybridge S.J."/>
            <person name="Sun J."/>
            <person name="Steenkamp E.T."/>
            <person name="van der Nest M.A."/>
            <person name="van Wyk S."/>
            <person name="Wingfield M.J."/>
            <person name="Xiong C."/>
            <person name="Yue Q."/>
            <person name="Zhang X."/>
        </authorList>
    </citation>
    <scope>NUCLEOTIDE SEQUENCE [LARGE SCALE GENOMIC DNA]</scope>
    <source>
        <strain evidence="3 4">BP 5553</strain>
    </source>
</reference>
<evidence type="ECO:0000313" key="3">
    <source>
        <dbReference type="EMBL" id="RDL38050.1"/>
    </source>
</evidence>
<dbReference type="InterPro" id="IPR036291">
    <property type="entry name" value="NAD(P)-bd_dom_sf"/>
</dbReference>
<dbReference type="InterPro" id="IPR051402">
    <property type="entry name" value="KPR-Related"/>
</dbReference>
<proteinExistence type="predicted"/>
<dbReference type="OrthoDB" id="3609at2759"/>
<dbReference type="Gene3D" id="3.40.50.720">
    <property type="entry name" value="NAD(P)-binding Rossmann-like Domain"/>
    <property type="match status" value="1"/>
</dbReference>
<evidence type="ECO:0000259" key="2">
    <source>
        <dbReference type="Pfam" id="PF08546"/>
    </source>
</evidence>
<dbReference type="AlphaFoldDB" id="A0A370TR98"/>
<dbReference type="FunFam" id="1.10.1040.10:FF:000017">
    <property type="entry name" value="2-dehydropantoate 2-reductase"/>
    <property type="match status" value="1"/>
</dbReference>
<dbReference type="InterPro" id="IPR008927">
    <property type="entry name" value="6-PGluconate_DH-like_C_sf"/>
</dbReference>
<comment type="caution">
    <text evidence="3">The sequence shown here is derived from an EMBL/GenBank/DDBJ whole genome shotgun (WGS) entry which is preliminary data.</text>
</comment>
<dbReference type="Pfam" id="PF08546">
    <property type="entry name" value="ApbA_C"/>
    <property type="match status" value="1"/>
</dbReference>
<keyword evidence="4" id="KW-1185">Reference proteome</keyword>
<organism evidence="3 4">
    <name type="scientific">Venustampulla echinocandica</name>
    <dbReference type="NCBI Taxonomy" id="2656787"/>
    <lineage>
        <taxon>Eukaryota</taxon>
        <taxon>Fungi</taxon>
        <taxon>Dikarya</taxon>
        <taxon>Ascomycota</taxon>
        <taxon>Pezizomycotina</taxon>
        <taxon>Leotiomycetes</taxon>
        <taxon>Helotiales</taxon>
        <taxon>Pleuroascaceae</taxon>
        <taxon>Venustampulla</taxon>
    </lineage>
</organism>
<dbReference type="InterPro" id="IPR013328">
    <property type="entry name" value="6PGD_dom2"/>
</dbReference>
<protein>
    <submittedName>
        <fullName evidence="3">2-dehydropantoate 2-reductase</fullName>
    </submittedName>
</protein>
<dbReference type="InterPro" id="IPR013752">
    <property type="entry name" value="KPA_reductase"/>
</dbReference>
<dbReference type="GO" id="GO:0005737">
    <property type="term" value="C:cytoplasm"/>
    <property type="evidence" value="ECO:0007669"/>
    <property type="project" value="TreeGrafter"/>
</dbReference>
<dbReference type="PANTHER" id="PTHR21708">
    <property type="entry name" value="PROBABLE 2-DEHYDROPANTOATE 2-REDUCTASE"/>
    <property type="match status" value="1"/>
</dbReference>
<dbReference type="Gene3D" id="1.10.1040.10">
    <property type="entry name" value="N-(1-d-carboxylethyl)-l-norvaline Dehydrogenase, domain 2"/>
    <property type="match status" value="1"/>
</dbReference>
<dbReference type="GeneID" id="43598332"/>
<dbReference type="SUPFAM" id="SSF51735">
    <property type="entry name" value="NAD(P)-binding Rossmann-fold domains"/>
    <property type="match status" value="1"/>
</dbReference>
<feature type="domain" description="Ketopantoate reductase N-terminal" evidence="1">
    <location>
        <begin position="29"/>
        <end position="125"/>
    </location>
</feature>
<dbReference type="SUPFAM" id="SSF48179">
    <property type="entry name" value="6-phosphogluconate dehydrogenase C-terminal domain-like"/>
    <property type="match status" value="1"/>
</dbReference>
<dbReference type="Pfam" id="PF02558">
    <property type="entry name" value="ApbA"/>
    <property type="match status" value="1"/>
</dbReference>
<dbReference type="InterPro" id="IPR013332">
    <property type="entry name" value="KPR_N"/>
</dbReference>
<dbReference type="RefSeq" id="XP_031870706.1">
    <property type="nucleotide sequence ID" value="XM_032014106.1"/>
</dbReference>
<dbReference type="Proteomes" id="UP000254866">
    <property type="component" value="Unassembled WGS sequence"/>
</dbReference>